<dbReference type="InterPro" id="IPR050553">
    <property type="entry name" value="Thioredoxin_ResA/DsbE_sf"/>
</dbReference>
<dbReference type="InterPro" id="IPR000866">
    <property type="entry name" value="AhpC/TSA"/>
</dbReference>
<dbReference type="AlphaFoldDB" id="A0A3E1NN78"/>
<dbReference type="Gene3D" id="3.40.30.10">
    <property type="entry name" value="Glutaredoxin"/>
    <property type="match status" value="1"/>
</dbReference>
<proteinExistence type="predicted"/>
<dbReference type="RefSeq" id="WP_116857696.1">
    <property type="nucleotide sequence ID" value="NZ_QTJV01000021.1"/>
</dbReference>
<dbReference type="EMBL" id="QTJV01000021">
    <property type="protein sequence ID" value="RFM29381.1"/>
    <property type="molecule type" value="Genomic_DNA"/>
</dbReference>
<feature type="signal peptide" evidence="5">
    <location>
        <begin position="1"/>
        <end position="19"/>
    </location>
</feature>
<evidence type="ECO:0000256" key="5">
    <source>
        <dbReference type="SAM" id="SignalP"/>
    </source>
</evidence>
<accession>A0A3E1NN78</accession>
<dbReference type="Proteomes" id="UP000261174">
    <property type="component" value="Unassembled WGS sequence"/>
</dbReference>
<dbReference type="Pfam" id="PF00578">
    <property type="entry name" value="AhpC-TSA"/>
    <property type="match status" value="1"/>
</dbReference>
<dbReference type="InterPro" id="IPR036249">
    <property type="entry name" value="Thioredoxin-like_sf"/>
</dbReference>
<evidence type="ECO:0000256" key="1">
    <source>
        <dbReference type="ARBA" id="ARBA00004196"/>
    </source>
</evidence>
<protein>
    <submittedName>
        <fullName evidence="7">TlpA family protein disulfide reductase</fullName>
    </submittedName>
</protein>
<keyword evidence="8" id="KW-1185">Reference proteome</keyword>
<dbReference type="SUPFAM" id="SSF52833">
    <property type="entry name" value="Thioredoxin-like"/>
    <property type="match status" value="1"/>
</dbReference>
<evidence type="ECO:0000313" key="7">
    <source>
        <dbReference type="EMBL" id="RFM29381.1"/>
    </source>
</evidence>
<evidence type="ECO:0000256" key="2">
    <source>
        <dbReference type="ARBA" id="ARBA00022748"/>
    </source>
</evidence>
<dbReference type="InterPro" id="IPR013766">
    <property type="entry name" value="Thioredoxin_domain"/>
</dbReference>
<gene>
    <name evidence="7" type="ORF">DXN04_33035</name>
</gene>
<name>A0A3E1NN78_9BACT</name>
<dbReference type="PANTHER" id="PTHR42852:SF6">
    <property type="entry name" value="THIOL:DISULFIDE INTERCHANGE PROTEIN DSBE"/>
    <property type="match status" value="1"/>
</dbReference>
<evidence type="ECO:0000256" key="3">
    <source>
        <dbReference type="ARBA" id="ARBA00023157"/>
    </source>
</evidence>
<dbReference type="PANTHER" id="PTHR42852">
    <property type="entry name" value="THIOL:DISULFIDE INTERCHANGE PROTEIN DSBE"/>
    <property type="match status" value="1"/>
</dbReference>
<keyword evidence="2" id="KW-0201">Cytochrome c-type biogenesis</keyword>
<dbReference type="PROSITE" id="PS51352">
    <property type="entry name" value="THIOREDOXIN_2"/>
    <property type="match status" value="1"/>
</dbReference>
<dbReference type="GO" id="GO:0016491">
    <property type="term" value="F:oxidoreductase activity"/>
    <property type="evidence" value="ECO:0007669"/>
    <property type="project" value="InterPro"/>
</dbReference>
<dbReference type="OrthoDB" id="1095575at2"/>
<comment type="caution">
    <text evidence="7">The sequence shown here is derived from an EMBL/GenBank/DDBJ whole genome shotgun (WGS) entry which is preliminary data.</text>
</comment>
<dbReference type="GO" id="GO:0030313">
    <property type="term" value="C:cell envelope"/>
    <property type="evidence" value="ECO:0007669"/>
    <property type="project" value="UniProtKB-SubCell"/>
</dbReference>
<evidence type="ECO:0000313" key="8">
    <source>
        <dbReference type="Proteomes" id="UP000261174"/>
    </source>
</evidence>
<feature type="domain" description="Thioredoxin" evidence="6">
    <location>
        <begin position="310"/>
        <end position="448"/>
    </location>
</feature>
<feature type="chain" id="PRO_5017790878" evidence="5">
    <location>
        <begin position="20"/>
        <end position="448"/>
    </location>
</feature>
<keyword evidence="4" id="KW-0676">Redox-active center</keyword>
<comment type="subcellular location">
    <subcellularLocation>
        <location evidence="1">Cell envelope</location>
    </subcellularLocation>
</comment>
<organism evidence="7 8">
    <name type="scientific">Chitinophaga silvisoli</name>
    <dbReference type="NCBI Taxonomy" id="2291814"/>
    <lineage>
        <taxon>Bacteria</taxon>
        <taxon>Pseudomonadati</taxon>
        <taxon>Bacteroidota</taxon>
        <taxon>Chitinophagia</taxon>
        <taxon>Chitinophagales</taxon>
        <taxon>Chitinophagaceae</taxon>
        <taxon>Chitinophaga</taxon>
    </lineage>
</organism>
<sequence length="448" mass="51403">MKKTVLSVLLLGISAAAWAQNAVIKGKFEREKGGNVSASQIYLFKTVEGEIVPYSMIPLTRQDHSFQVQVGDSDLNVIRYIGFEDEVYPIYMRKGDTLTIDGGLGEVAYSGTVNNENKVFADWYKIMMPLRKYGYTKEGWLRAHDHYATTLDSIVAPAEKFMSTVNTGNKKFDTYVKMMLPYSFRMDAMLPFTEGIGYEKRDKYPAFLVNLFNTEKYSDPQIWTLPFGYSYIQSHGFVRHYIYNAESGFLEDVIVPEITDPMLRANYVLTLLDRHEYQNMAKFVNKNKQYMVTKEQKKKMAVLEKRANVKEPGGEAIDFAYPDMAGKVHHLKDFRGKVVLVDVWATWCKPCLAEQPALETLEKSFEGKDVVFLSISIDTEKDKWKNMVETKKLSGLHLYSNNQGSMLKDYEIVSVPRFILFDKNGKMVSYDAIRPSDPKLKELIESKI</sequence>
<dbReference type="GO" id="GO:0016209">
    <property type="term" value="F:antioxidant activity"/>
    <property type="evidence" value="ECO:0007669"/>
    <property type="project" value="InterPro"/>
</dbReference>
<evidence type="ECO:0000256" key="4">
    <source>
        <dbReference type="ARBA" id="ARBA00023284"/>
    </source>
</evidence>
<keyword evidence="5" id="KW-0732">Signal</keyword>
<dbReference type="CDD" id="cd02966">
    <property type="entry name" value="TlpA_like_family"/>
    <property type="match status" value="1"/>
</dbReference>
<dbReference type="GO" id="GO:0017004">
    <property type="term" value="P:cytochrome complex assembly"/>
    <property type="evidence" value="ECO:0007669"/>
    <property type="project" value="UniProtKB-KW"/>
</dbReference>
<evidence type="ECO:0000259" key="6">
    <source>
        <dbReference type="PROSITE" id="PS51352"/>
    </source>
</evidence>
<keyword evidence="3" id="KW-1015">Disulfide bond</keyword>
<reference evidence="7 8" key="1">
    <citation type="submission" date="2018-08" db="EMBL/GenBank/DDBJ databases">
        <title>Chitinophaga sp. K20C18050901, a novel bacterium isolated from forest soil.</title>
        <authorList>
            <person name="Wang C."/>
        </authorList>
    </citation>
    <scope>NUCLEOTIDE SEQUENCE [LARGE SCALE GENOMIC DNA]</scope>
    <source>
        <strain evidence="7 8">K20C18050901</strain>
    </source>
</reference>